<dbReference type="PROSITE" id="PS51257">
    <property type="entry name" value="PROKAR_LIPOPROTEIN"/>
    <property type="match status" value="1"/>
</dbReference>
<dbReference type="AlphaFoldDB" id="A0A6J6KX42"/>
<evidence type="ECO:0000256" key="2">
    <source>
        <dbReference type="ARBA" id="ARBA00022963"/>
    </source>
</evidence>
<evidence type="ECO:0000256" key="1">
    <source>
        <dbReference type="ARBA" id="ARBA00022801"/>
    </source>
</evidence>
<protein>
    <submittedName>
        <fullName evidence="6">Unannotated protein</fullName>
    </submittedName>
</protein>
<dbReference type="SUPFAM" id="SSF53474">
    <property type="entry name" value="alpha/beta-Hydrolases"/>
    <property type="match status" value="1"/>
</dbReference>
<dbReference type="GO" id="GO:0003847">
    <property type="term" value="F:1-alkyl-2-acetylglycerophosphocholine esterase activity"/>
    <property type="evidence" value="ECO:0007669"/>
    <property type="project" value="TreeGrafter"/>
</dbReference>
<dbReference type="EMBL" id="CAEZXE010000161">
    <property type="protein sequence ID" value="CAB4689689.1"/>
    <property type="molecule type" value="Genomic_DNA"/>
</dbReference>
<dbReference type="PANTHER" id="PTHR10272:SF13">
    <property type="entry name" value="POLY(ETHYLENE TEREPHTHALATE) HYDROLASE"/>
    <property type="match status" value="1"/>
</dbReference>
<proteinExistence type="predicted"/>
<evidence type="ECO:0000256" key="3">
    <source>
        <dbReference type="ARBA" id="ARBA00023098"/>
    </source>
</evidence>
<name>A0A6J6KX42_9ZZZZ</name>
<evidence type="ECO:0000313" key="7">
    <source>
        <dbReference type="EMBL" id="CAB4689689.1"/>
    </source>
</evidence>
<dbReference type="Pfam" id="PF03403">
    <property type="entry name" value="PAF-AH_p_II"/>
    <property type="match status" value="1"/>
</dbReference>
<organism evidence="6">
    <name type="scientific">freshwater metagenome</name>
    <dbReference type="NCBI Taxonomy" id="449393"/>
    <lineage>
        <taxon>unclassified sequences</taxon>
        <taxon>metagenomes</taxon>
        <taxon>ecological metagenomes</taxon>
    </lineage>
</organism>
<keyword evidence="3" id="KW-0443">Lipid metabolism</keyword>
<dbReference type="EMBL" id="CAEZTG010000232">
    <property type="protein sequence ID" value="CAB4580977.1"/>
    <property type="molecule type" value="Genomic_DNA"/>
</dbReference>
<evidence type="ECO:0000313" key="4">
    <source>
        <dbReference type="EMBL" id="CAB4557899.1"/>
    </source>
</evidence>
<evidence type="ECO:0000313" key="6">
    <source>
        <dbReference type="EMBL" id="CAB4652549.1"/>
    </source>
</evidence>
<reference evidence="6" key="1">
    <citation type="submission" date="2020-05" db="EMBL/GenBank/DDBJ databases">
        <authorList>
            <person name="Chiriac C."/>
            <person name="Salcher M."/>
            <person name="Ghai R."/>
            <person name="Kavagutti S V."/>
        </authorList>
    </citation>
    <scope>NUCLEOTIDE SEQUENCE</scope>
</reference>
<dbReference type="EMBL" id="CAEZVV010000105">
    <property type="protein sequence ID" value="CAB4652549.1"/>
    <property type="molecule type" value="Genomic_DNA"/>
</dbReference>
<gene>
    <name evidence="4" type="ORF">UFOPK1495_01306</name>
    <name evidence="5" type="ORF">UFOPK1603_01781</name>
    <name evidence="6" type="ORF">UFOPK2143_01369</name>
    <name evidence="7" type="ORF">UFOPK2350_01513</name>
</gene>
<keyword evidence="2" id="KW-0442">Lipid degradation</keyword>
<sequence length="391" mass="40893">MRNSTRPSTSLLGVLALCFMVIAGAAACGGSSSKSSTSEPIDFSKPGPYSVGITTFDMGDRIAYVFYPADPARLNEGTKVTSYSSGDAFPAALRAAIPKELVQEVPIDATKDAPVATDGPFPVLIHSHGFGGYPQYASQHLIQVASWGFVAAAPDHIERDLAANSLGKVVRGEQDVEDLRNVLKRLEKENSSGIFKGALNLDQVGAEGHSAGGGAAGKFAYDPAVKTFIGQAPVPPLSLASGATAADRSAAYAATPPPNKPTMIIAGEVDLTIPLAGVKQEFDWLAPPKRLAVLAKAGHNAFTDICAPIRAQGGLMQYSGKLPAPDNLLKLGEDGCTNDNLDTATGYAIINQLTIAQLRFVFGIDKTDASLSADYLNSTYPGVLAEYTYVS</sequence>
<dbReference type="Gene3D" id="3.40.50.1820">
    <property type="entry name" value="alpha/beta hydrolase"/>
    <property type="match status" value="1"/>
</dbReference>
<accession>A0A6J6KX42</accession>
<keyword evidence="1" id="KW-0378">Hydrolase</keyword>
<dbReference type="GO" id="GO:0016042">
    <property type="term" value="P:lipid catabolic process"/>
    <property type="evidence" value="ECO:0007669"/>
    <property type="project" value="UniProtKB-KW"/>
</dbReference>
<dbReference type="PANTHER" id="PTHR10272">
    <property type="entry name" value="PLATELET-ACTIVATING FACTOR ACETYLHYDROLASE"/>
    <property type="match status" value="1"/>
</dbReference>
<dbReference type="InterPro" id="IPR029058">
    <property type="entry name" value="AB_hydrolase_fold"/>
</dbReference>
<dbReference type="EMBL" id="CAEZSU010000149">
    <property type="protein sequence ID" value="CAB4557899.1"/>
    <property type="molecule type" value="Genomic_DNA"/>
</dbReference>
<evidence type="ECO:0000313" key="5">
    <source>
        <dbReference type="EMBL" id="CAB4580977.1"/>
    </source>
</evidence>